<dbReference type="InterPro" id="IPR007122">
    <property type="entry name" value="Villin/Gelsolin"/>
</dbReference>
<dbReference type="Proteomes" id="UP000663879">
    <property type="component" value="Unassembled WGS sequence"/>
</dbReference>
<protein>
    <recommendedName>
        <fullName evidence="2">Gelsolin-like domain-containing protein</fullName>
    </recommendedName>
</protein>
<dbReference type="CDD" id="cd11290">
    <property type="entry name" value="gelsolin_S1_like"/>
    <property type="match status" value="1"/>
</dbReference>
<reference evidence="3" key="1">
    <citation type="submission" date="2021-02" db="EMBL/GenBank/DDBJ databases">
        <authorList>
            <person name="Nowell W R."/>
        </authorList>
    </citation>
    <scope>NUCLEOTIDE SEQUENCE</scope>
    <source>
        <strain evidence="3">Ploen Becks lab</strain>
    </source>
</reference>
<sequence>MIEKEFQGVGLIEGLTIWRIEKLRLTRVEKSQFGTFYSGDSYLILNTHGQGKWDIHFWLGSKSTSDEIITAAMKATELDSYLGGDPVQYREVQYHESDLFKSYFPNEIRYLEGGAESGLVQTSKLTKTKKLYMVKGVKNVRIVQVPLLSSSLNKSDIFILEDGLDLYQWCPPKANRSEKIIATKFTRQIRDNEHGGKSKIHLQEDWDSNEGFWGNFDQKATDINESSDVDDKDFRKFFFEKNIDLYRISDSNLEYPTISKVSSAPLKKSMLDSNDCFLIDGGEKGIFTWIGKKCTKNEKKLAILAAKEIIQKRNYPNYIPMSRLIDGAETTAFKDLFSDWN</sequence>
<proteinExistence type="predicted"/>
<accession>A0A814GGN2</accession>
<dbReference type="PRINTS" id="PR00597">
    <property type="entry name" value="GELSOLIN"/>
</dbReference>
<dbReference type="GO" id="GO:0015629">
    <property type="term" value="C:actin cytoskeleton"/>
    <property type="evidence" value="ECO:0007669"/>
    <property type="project" value="TreeGrafter"/>
</dbReference>
<dbReference type="GO" id="GO:0051016">
    <property type="term" value="P:barbed-end actin filament capping"/>
    <property type="evidence" value="ECO:0007669"/>
    <property type="project" value="TreeGrafter"/>
</dbReference>
<dbReference type="Pfam" id="PF00626">
    <property type="entry name" value="Gelsolin"/>
    <property type="match status" value="3"/>
</dbReference>
<gene>
    <name evidence="3" type="ORF">OXX778_LOCUS16164</name>
</gene>
<dbReference type="GO" id="GO:0005737">
    <property type="term" value="C:cytoplasm"/>
    <property type="evidence" value="ECO:0007669"/>
    <property type="project" value="TreeGrafter"/>
</dbReference>
<dbReference type="Gene3D" id="3.40.20.10">
    <property type="entry name" value="Severin"/>
    <property type="match status" value="3"/>
</dbReference>
<dbReference type="CDD" id="cd11292">
    <property type="entry name" value="gelsolin_S3_like"/>
    <property type="match status" value="1"/>
</dbReference>
<name>A0A814GGN2_9BILA</name>
<dbReference type="EMBL" id="CAJNOC010003746">
    <property type="protein sequence ID" value="CAF0996101.1"/>
    <property type="molecule type" value="Genomic_DNA"/>
</dbReference>
<dbReference type="SMART" id="SM00262">
    <property type="entry name" value="GEL"/>
    <property type="match status" value="3"/>
</dbReference>
<feature type="domain" description="Gelsolin-like" evidence="2">
    <location>
        <begin position="260"/>
        <end position="314"/>
    </location>
</feature>
<dbReference type="GO" id="GO:0008154">
    <property type="term" value="P:actin polymerization or depolymerization"/>
    <property type="evidence" value="ECO:0007669"/>
    <property type="project" value="TreeGrafter"/>
</dbReference>
<dbReference type="PANTHER" id="PTHR11977:SF51">
    <property type="entry name" value="PROTEIN FLIGHTLESS-1 HOMOLOG"/>
    <property type="match status" value="1"/>
</dbReference>
<evidence type="ECO:0000313" key="3">
    <source>
        <dbReference type="EMBL" id="CAF0996101.1"/>
    </source>
</evidence>
<dbReference type="AlphaFoldDB" id="A0A814GGN2"/>
<dbReference type="InterPro" id="IPR029006">
    <property type="entry name" value="ADF-H/Gelsolin-like_dom_sf"/>
</dbReference>
<dbReference type="OrthoDB" id="6375767at2759"/>
<dbReference type="PANTHER" id="PTHR11977">
    <property type="entry name" value="VILLIN"/>
    <property type="match status" value="1"/>
</dbReference>
<feature type="domain" description="Gelsolin-like" evidence="2">
    <location>
        <begin position="140"/>
        <end position="213"/>
    </location>
</feature>
<dbReference type="GO" id="GO:0051014">
    <property type="term" value="P:actin filament severing"/>
    <property type="evidence" value="ECO:0007669"/>
    <property type="project" value="TreeGrafter"/>
</dbReference>
<evidence type="ECO:0000259" key="2">
    <source>
        <dbReference type="Pfam" id="PF00626"/>
    </source>
</evidence>
<organism evidence="3 4">
    <name type="scientific">Brachionus calyciflorus</name>
    <dbReference type="NCBI Taxonomy" id="104777"/>
    <lineage>
        <taxon>Eukaryota</taxon>
        <taxon>Metazoa</taxon>
        <taxon>Spiralia</taxon>
        <taxon>Gnathifera</taxon>
        <taxon>Rotifera</taxon>
        <taxon>Eurotatoria</taxon>
        <taxon>Monogononta</taxon>
        <taxon>Pseudotrocha</taxon>
        <taxon>Ploima</taxon>
        <taxon>Brachionidae</taxon>
        <taxon>Brachionus</taxon>
    </lineage>
</organism>
<dbReference type="InterPro" id="IPR007123">
    <property type="entry name" value="Gelsolin-like_dom"/>
</dbReference>
<evidence type="ECO:0000256" key="1">
    <source>
        <dbReference type="ARBA" id="ARBA00022737"/>
    </source>
</evidence>
<comment type="caution">
    <text evidence="3">The sequence shown here is derived from an EMBL/GenBank/DDBJ whole genome shotgun (WGS) entry which is preliminary data.</text>
</comment>
<dbReference type="SUPFAM" id="SSF55753">
    <property type="entry name" value="Actin depolymerizing proteins"/>
    <property type="match status" value="3"/>
</dbReference>
<keyword evidence="4" id="KW-1185">Reference proteome</keyword>
<dbReference type="GO" id="GO:0005546">
    <property type="term" value="F:phosphatidylinositol-4,5-bisphosphate binding"/>
    <property type="evidence" value="ECO:0007669"/>
    <property type="project" value="TreeGrafter"/>
</dbReference>
<dbReference type="GO" id="GO:0051015">
    <property type="term" value="F:actin filament binding"/>
    <property type="evidence" value="ECO:0007669"/>
    <property type="project" value="InterPro"/>
</dbReference>
<keyword evidence="1" id="KW-0677">Repeat</keyword>
<evidence type="ECO:0000313" key="4">
    <source>
        <dbReference type="Proteomes" id="UP000663879"/>
    </source>
</evidence>
<feature type="domain" description="Gelsolin-like" evidence="2">
    <location>
        <begin position="30"/>
        <end position="100"/>
    </location>
</feature>